<dbReference type="GO" id="GO:0006508">
    <property type="term" value="P:proteolysis"/>
    <property type="evidence" value="ECO:0007669"/>
    <property type="project" value="InterPro"/>
</dbReference>
<keyword evidence="3" id="KW-1185">Reference proteome</keyword>
<dbReference type="PROSITE" id="PS00141">
    <property type="entry name" value="ASP_PROTEASE"/>
    <property type="match status" value="1"/>
</dbReference>
<proteinExistence type="predicted"/>
<dbReference type="RefSeq" id="WP_074391901.1">
    <property type="nucleotide sequence ID" value="NZ_CP118734.1"/>
</dbReference>
<dbReference type="SUPFAM" id="SSF56024">
    <property type="entry name" value="Phospholipase D/nuclease"/>
    <property type="match status" value="1"/>
</dbReference>
<dbReference type="Gene3D" id="3.30.870.10">
    <property type="entry name" value="Endonuclease Chain A"/>
    <property type="match status" value="1"/>
</dbReference>
<reference evidence="2 3" key="1">
    <citation type="submission" date="2023-02" db="EMBL/GenBank/DDBJ databases">
        <title>Streptococcus sp. Genome Sequencing and Assembly.</title>
        <authorList>
            <person name="Shore S.M."/>
            <person name="Nicholson T.L."/>
        </authorList>
    </citation>
    <scope>NUCLEOTIDE SEQUENCE [LARGE SCALE GENOMIC DNA]</scope>
    <source>
        <strain evidence="2 3">29892</strain>
    </source>
</reference>
<name>A0AA96VIV6_9STRE</name>
<organism evidence="2 3">
    <name type="scientific">Streptococcus iners subsp. hyiners</name>
    <dbReference type="NCBI Taxonomy" id="3028083"/>
    <lineage>
        <taxon>Bacteria</taxon>
        <taxon>Bacillati</taxon>
        <taxon>Bacillota</taxon>
        <taxon>Bacilli</taxon>
        <taxon>Lactobacillales</taxon>
        <taxon>Streptococcaceae</taxon>
        <taxon>Streptococcus</taxon>
        <taxon>Streptococcus iners</taxon>
    </lineage>
</organism>
<accession>A0AA96VIV6</accession>
<dbReference type="AlphaFoldDB" id="A0AA96VIV6"/>
<protein>
    <submittedName>
        <fullName evidence="2">Phospholipase D family protein</fullName>
    </submittedName>
</protein>
<dbReference type="GO" id="GO:0004190">
    <property type="term" value="F:aspartic-type endopeptidase activity"/>
    <property type="evidence" value="ECO:0007669"/>
    <property type="project" value="InterPro"/>
</dbReference>
<dbReference type="InterPro" id="IPR001969">
    <property type="entry name" value="Aspartic_peptidase_AS"/>
</dbReference>
<evidence type="ECO:0000313" key="3">
    <source>
        <dbReference type="Proteomes" id="UP001301526"/>
    </source>
</evidence>
<dbReference type="EMBL" id="CP118734">
    <property type="protein sequence ID" value="WNY49797.1"/>
    <property type="molecule type" value="Genomic_DNA"/>
</dbReference>
<dbReference type="InterPro" id="IPR025202">
    <property type="entry name" value="PLD-like_dom"/>
</dbReference>
<dbReference type="Pfam" id="PF13091">
    <property type="entry name" value="PLDc_2"/>
    <property type="match status" value="1"/>
</dbReference>
<gene>
    <name evidence="2" type="ORF">PW220_03925</name>
</gene>
<evidence type="ECO:0000313" key="2">
    <source>
        <dbReference type="EMBL" id="WNY49797.1"/>
    </source>
</evidence>
<sequence>MAKVDYSIQRLDDISFADIVKETLCKKHNKAIYYSAFLREDSVLEIRELLEEETDFTAVIGIRNGSTSSQGLRALVDTGVSVFVVDTGSQTTIFHAKSLLLIDEENERAYAVIGSSNFTVGGFHRNIENNVSLELDLTDDSDKKFYDDFLKGYQQLLSFVDAENEDGVNTSNVLKVDNNNLVDDLLSDGRVIDETINRVKISLGKSSIRSKTVKQMKLTPIKKKQNLTKNSKNNDGGIKVNKTSPVLTSTLSGTVSEVWKSKELKERDLTIPSNSRTNSTGSMLMKKGAYDIDQQSYFYNEVFNQLIWSNREGKPTYNYFTEAKFHFIIEGIEYGPYTLTLKYDERTDTKSYQQKQPNVSLSWGEARDIIKNRNLLGKIMTLYKVDGTTDEFLIEITGE</sequence>
<feature type="domain" description="Phospholipase D-like" evidence="1">
    <location>
        <begin position="69"/>
        <end position="134"/>
    </location>
</feature>
<dbReference type="CDD" id="cd09117">
    <property type="entry name" value="PLDc_Bfil_DEXD_like"/>
    <property type="match status" value="1"/>
</dbReference>
<dbReference type="Proteomes" id="UP001301526">
    <property type="component" value="Chromosome"/>
</dbReference>
<evidence type="ECO:0000259" key="1">
    <source>
        <dbReference type="Pfam" id="PF13091"/>
    </source>
</evidence>